<keyword evidence="2" id="KW-1185">Reference proteome</keyword>
<dbReference type="Pfam" id="PF13669">
    <property type="entry name" value="Glyoxalase_4"/>
    <property type="match status" value="1"/>
</dbReference>
<evidence type="ECO:0008006" key="3">
    <source>
        <dbReference type="Google" id="ProtNLM"/>
    </source>
</evidence>
<evidence type="ECO:0000313" key="1">
    <source>
        <dbReference type="EMBL" id="AYJ85263.1"/>
    </source>
</evidence>
<sequence>MTICAIQWPELAPSSATALLTARATFAHIGLVVADMASAKHALSAGRDVRWKDAGFVTLDLVLKGQPQTLDLHIAHSIGGNPRVELIEAVPGTIWSDADETRAHHYCYWSDDDESLCRDIEKTGGKRLLGNDGGGSGYFLLPDAGIIEILSAATHRRLAAWIGG</sequence>
<organism evidence="1 2">
    <name type="scientific">Sphingomonas paeninsulae</name>
    <dbReference type="NCBI Taxonomy" id="2319844"/>
    <lineage>
        <taxon>Bacteria</taxon>
        <taxon>Pseudomonadati</taxon>
        <taxon>Pseudomonadota</taxon>
        <taxon>Alphaproteobacteria</taxon>
        <taxon>Sphingomonadales</taxon>
        <taxon>Sphingomonadaceae</taxon>
        <taxon>Sphingomonas</taxon>
    </lineage>
</organism>
<dbReference type="GeneID" id="39491883"/>
<dbReference type="RefSeq" id="WP_121151685.1">
    <property type="nucleotide sequence ID" value="NZ_CP032828.1"/>
</dbReference>
<evidence type="ECO:0000313" key="2">
    <source>
        <dbReference type="Proteomes" id="UP000276254"/>
    </source>
</evidence>
<dbReference type="Gene3D" id="3.10.180.10">
    <property type="entry name" value="2,3-Dihydroxybiphenyl 1,2-Dioxygenase, domain 1"/>
    <property type="match status" value="1"/>
</dbReference>
<protein>
    <recommendedName>
        <fullName evidence="3">VOC domain-containing protein</fullName>
    </recommendedName>
</protein>
<dbReference type="Proteomes" id="UP000276254">
    <property type="component" value="Plasmid unnamed1"/>
</dbReference>
<dbReference type="KEGG" id="spha:D3Y57_04365"/>
<accession>A0A494TDY4</accession>
<dbReference type="SUPFAM" id="SSF54593">
    <property type="entry name" value="Glyoxalase/Bleomycin resistance protein/Dihydroxybiphenyl dioxygenase"/>
    <property type="match status" value="1"/>
</dbReference>
<geneLocation type="plasmid" evidence="1">
    <name>unnamed1</name>
</geneLocation>
<name>A0A494TDY4_SPHPE</name>
<keyword evidence="1" id="KW-0614">Plasmid</keyword>
<dbReference type="OrthoDB" id="5185674at2"/>
<proteinExistence type="predicted"/>
<dbReference type="EMBL" id="CP032828">
    <property type="protein sequence ID" value="AYJ85263.1"/>
    <property type="molecule type" value="Genomic_DNA"/>
</dbReference>
<reference evidence="1 2" key="1">
    <citation type="submission" date="2018-09" db="EMBL/GenBank/DDBJ databases">
        <title>Sphingomonas peninsula sp. nov., isolated from fildes peninsula, Antarctic soil.</title>
        <authorList>
            <person name="Yingchao G."/>
        </authorList>
    </citation>
    <scope>NUCLEOTIDE SEQUENCE [LARGE SCALE GENOMIC DNA]</scope>
    <source>
        <strain evidence="1 2">YZ-8</strain>
        <plasmid evidence="1 2">unnamed1</plasmid>
    </source>
</reference>
<gene>
    <name evidence="1" type="ORF">D3Y57_04365</name>
</gene>
<dbReference type="InterPro" id="IPR029068">
    <property type="entry name" value="Glyas_Bleomycin-R_OHBP_Dase"/>
</dbReference>
<dbReference type="AlphaFoldDB" id="A0A494TDY4"/>